<sequence length="706" mass="79074">MVNILEERGLLESLTSDSLRTACSDPSLSPLRVYCGFNPTTESLHLGNLLGIIVRSWFLRCGHRVVSHVGGAIGRVENPPSKSLERPELDLLALGFRLLLARFWVEITELTLFRSTLFFRSIKHQFEKKKGCVAAESTSEEVVSNKKMPNNKKKGGDATEFKQVVSYKKPVENERKGEISVDSASIAGVSHEKPPRALEPESQIAGKCPMQNYAPRNKAETISEVQAIKGNKRKRTKEGVEESNTNKKEDTNDASSHHGKKERGIINEKNEDRKREDEKSGKNLGGLIFMCNTKTKPDCFRYHVMGISASRKEFVMGIKPGLKLFLYDFDLKLMYGIYEASSAGGMKLEPAAYGGAFPAQVRFTVHRDCLPLPENIFKKAIKDNYDERTRKFKTELTTSQVKHLSSLFQPTPKLHSSGKSLVRGSEPMPAPVSVLAPNVLPTAILHTGEKFKHHGSSKPGEDIIRFDKEKKISEHHVISSDVPSQGPLFRTEQEYRNYGLRQGSDLLPTAVGGIIGHAREPRNLEQEKDQFQRNHAPMNNNVTLRQREVSRPDTFFLSEKEYRTYGLRGPHEMPTEVSPIIRTNQAVDAAYNPYDESTTSLVNRYLSLPPMTATASARLHSPINYPNSTSGAAVHLGRIIPDGERSCSSYAPHELLENNQRPHPSHASQELSEYNQRYHLLGGKTQSTPKTVSDRYSFGEPSVSRR</sequence>
<dbReference type="GO" id="GO:0048608">
    <property type="term" value="P:reproductive structure development"/>
    <property type="evidence" value="ECO:0007669"/>
    <property type="project" value="UniProtKB-ARBA"/>
</dbReference>
<dbReference type="PANTHER" id="PTHR46444:SF3">
    <property type="entry name" value="DCD (DEVELOPMENT AND CELL DEATH) DOMAIN PROTEIN"/>
    <property type="match status" value="1"/>
</dbReference>
<evidence type="ECO:0000256" key="4">
    <source>
        <dbReference type="ARBA" id="ARBA00022917"/>
    </source>
</evidence>
<dbReference type="InterPro" id="IPR013989">
    <property type="entry name" value="Dev_and_cell_death_domain"/>
</dbReference>
<evidence type="ECO:0000256" key="3">
    <source>
        <dbReference type="ARBA" id="ARBA00022840"/>
    </source>
</evidence>
<dbReference type="PROSITE" id="PS51222">
    <property type="entry name" value="DCD"/>
    <property type="match status" value="1"/>
</dbReference>
<dbReference type="SMART" id="SM00767">
    <property type="entry name" value="DCD"/>
    <property type="match status" value="1"/>
</dbReference>
<dbReference type="SUPFAM" id="SSF52374">
    <property type="entry name" value="Nucleotidylyl transferase"/>
    <property type="match status" value="1"/>
</dbReference>
<dbReference type="GO" id="GO:0006418">
    <property type="term" value="P:tRNA aminoacylation for protein translation"/>
    <property type="evidence" value="ECO:0007669"/>
    <property type="project" value="InterPro"/>
</dbReference>
<feature type="region of interest" description="Disordered" evidence="6">
    <location>
        <begin position="656"/>
        <end position="675"/>
    </location>
</feature>
<organism evidence="8 9">
    <name type="scientific">Fraxinus pennsylvanica</name>
    <dbReference type="NCBI Taxonomy" id="56036"/>
    <lineage>
        <taxon>Eukaryota</taxon>
        <taxon>Viridiplantae</taxon>
        <taxon>Streptophyta</taxon>
        <taxon>Embryophyta</taxon>
        <taxon>Tracheophyta</taxon>
        <taxon>Spermatophyta</taxon>
        <taxon>Magnoliopsida</taxon>
        <taxon>eudicotyledons</taxon>
        <taxon>Gunneridae</taxon>
        <taxon>Pentapetalae</taxon>
        <taxon>asterids</taxon>
        <taxon>lamiids</taxon>
        <taxon>Lamiales</taxon>
        <taxon>Oleaceae</taxon>
        <taxon>Oleeae</taxon>
        <taxon>Fraxinus</taxon>
    </lineage>
</organism>
<evidence type="ECO:0000313" key="8">
    <source>
        <dbReference type="EMBL" id="CAI9781136.1"/>
    </source>
</evidence>
<dbReference type="GO" id="GO:0005524">
    <property type="term" value="F:ATP binding"/>
    <property type="evidence" value="ECO:0007669"/>
    <property type="project" value="UniProtKB-KW"/>
</dbReference>
<evidence type="ECO:0000259" key="7">
    <source>
        <dbReference type="PROSITE" id="PS51222"/>
    </source>
</evidence>
<name>A0AAD2EAU0_9LAMI</name>
<evidence type="ECO:0000256" key="6">
    <source>
        <dbReference type="SAM" id="MobiDB-lite"/>
    </source>
</evidence>
<protein>
    <recommendedName>
        <fullName evidence="7">DCD domain-containing protein</fullName>
    </recommendedName>
</protein>
<feature type="compositionally biased region" description="Basic and acidic residues" evidence="6">
    <location>
        <begin position="262"/>
        <end position="280"/>
    </location>
</feature>
<dbReference type="InterPro" id="IPR001412">
    <property type="entry name" value="aa-tRNA-synth_I_CS"/>
</dbReference>
<evidence type="ECO:0000256" key="5">
    <source>
        <dbReference type="ARBA" id="ARBA00023146"/>
    </source>
</evidence>
<feature type="region of interest" description="Disordered" evidence="6">
    <location>
        <begin position="681"/>
        <end position="706"/>
    </location>
</feature>
<feature type="domain" description="DCD" evidence="7">
    <location>
        <begin position="282"/>
        <end position="410"/>
    </location>
</feature>
<dbReference type="EMBL" id="OU503053">
    <property type="protein sequence ID" value="CAI9781136.1"/>
    <property type="molecule type" value="Genomic_DNA"/>
</dbReference>
<evidence type="ECO:0000256" key="1">
    <source>
        <dbReference type="ARBA" id="ARBA00022598"/>
    </source>
</evidence>
<keyword evidence="3" id="KW-0067">ATP-binding</keyword>
<dbReference type="InterPro" id="IPR014729">
    <property type="entry name" value="Rossmann-like_a/b/a_fold"/>
</dbReference>
<dbReference type="PANTHER" id="PTHR46444">
    <property type="entry name" value="DCD (DEVELOPMENT AND CELL DEATH) DOMAIN PROTEIN-RELATED"/>
    <property type="match status" value="1"/>
</dbReference>
<dbReference type="PROSITE" id="PS00178">
    <property type="entry name" value="AA_TRNA_LIGASE_I"/>
    <property type="match status" value="1"/>
</dbReference>
<keyword evidence="2" id="KW-0547">Nucleotide-binding</keyword>
<keyword evidence="1" id="KW-0436">Ligase</keyword>
<dbReference type="GO" id="GO:0004812">
    <property type="term" value="F:aminoacyl-tRNA ligase activity"/>
    <property type="evidence" value="ECO:0007669"/>
    <property type="project" value="UniProtKB-KW"/>
</dbReference>
<evidence type="ECO:0000256" key="2">
    <source>
        <dbReference type="ARBA" id="ARBA00022741"/>
    </source>
</evidence>
<dbReference type="Gene3D" id="3.40.50.620">
    <property type="entry name" value="HUPs"/>
    <property type="match status" value="1"/>
</dbReference>
<proteinExistence type="predicted"/>
<keyword evidence="4" id="KW-0648">Protein biosynthesis</keyword>
<dbReference type="InterPro" id="IPR002305">
    <property type="entry name" value="aa-tRNA-synth_Ic"/>
</dbReference>
<dbReference type="GO" id="GO:0009791">
    <property type="term" value="P:post-embryonic development"/>
    <property type="evidence" value="ECO:0007669"/>
    <property type="project" value="UniProtKB-ARBA"/>
</dbReference>
<accession>A0AAD2EAU0</accession>
<gene>
    <name evidence="8" type="ORF">FPE_LOCUS28566</name>
</gene>
<dbReference type="Proteomes" id="UP000834106">
    <property type="component" value="Chromosome 18"/>
</dbReference>
<keyword evidence="9" id="KW-1185">Reference proteome</keyword>
<feature type="compositionally biased region" description="Basic and acidic residues" evidence="6">
    <location>
        <begin position="237"/>
        <end position="251"/>
    </location>
</feature>
<evidence type="ECO:0000313" key="9">
    <source>
        <dbReference type="Proteomes" id="UP000834106"/>
    </source>
</evidence>
<dbReference type="AlphaFoldDB" id="A0AAD2EAU0"/>
<feature type="compositionally biased region" description="Polar residues" evidence="6">
    <location>
        <begin position="657"/>
        <end position="675"/>
    </location>
</feature>
<keyword evidence="5" id="KW-0030">Aminoacyl-tRNA synthetase</keyword>
<reference evidence="8" key="1">
    <citation type="submission" date="2023-05" db="EMBL/GenBank/DDBJ databases">
        <authorList>
            <person name="Huff M."/>
        </authorList>
    </citation>
    <scope>NUCLEOTIDE SEQUENCE</scope>
</reference>
<feature type="compositionally biased region" description="Basic and acidic residues" evidence="6">
    <location>
        <begin position="190"/>
        <end position="199"/>
    </location>
</feature>
<feature type="region of interest" description="Disordered" evidence="6">
    <location>
        <begin position="172"/>
        <end position="280"/>
    </location>
</feature>
<dbReference type="Pfam" id="PF00579">
    <property type="entry name" value="tRNA-synt_1b"/>
    <property type="match status" value="1"/>
</dbReference>
<dbReference type="Pfam" id="PF10539">
    <property type="entry name" value="Dev_Cell_Death"/>
    <property type="match status" value="1"/>
</dbReference>